<dbReference type="EMBL" id="WEGK01000015">
    <property type="protein sequence ID" value="MQY22833.1"/>
    <property type="molecule type" value="Genomic_DNA"/>
</dbReference>
<dbReference type="InterPro" id="IPR017517">
    <property type="entry name" value="Maleyloyr_isom"/>
</dbReference>
<gene>
    <name evidence="2" type="ORF">NRB20_59560</name>
</gene>
<feature type="domain" description="Mycothiol-dependent maleylpyruvate isomerase metal-binding" evidence="1">
    <location>
        <begin position="8"/>
        <end position="49"/>
    </location>
</feature>
<organism evidence="2 3">
    <name type="scientific">Nocardia macrotermitis</name>
    <dbReference type="NCBI Taxonomy" id="2585198"/>
    <lineage>
        <taxon>Bacteria</taxon>
        <taxon>Bacillati</taxon>
        <taxon>Actinomycetota</taxon>
        <taxon>Actinomycetes</taxon>
        <taxon>Mycobacteriales</taxon>
        <taxon>Nocardiaceae</taxon>
        <taxon>Nocardia</taxon>
    </lineage>
</organism>
<keyword evidence="3" id="KW-1185">Reference proteome</keyword>
<evidence type="ECO:0000313" key="2">
    <source>
        <dbReference type="EMBL" id="MQY22833.1"/>
    </source>
</evidence>
<reference evidence="2 3" key="1">
    <citation type="submission" date="2019-10" db="EMBL/GenBank/DDBJ databases">
        <title>Nocardia macrotermitis sp. nov. and Nocardia aurantia sp. nov., isolated from the gut of fungus growing-termite Macrotermes natalensis.</title>
        <authorList>
            <person name="Benndorf R."/>
            <person name="Schwitalla J."/>
            <person name="Martin K."/>
            <person name="De Beer W."/>
            <person name="Kaster A.-K."/>
            <person name="Vollmers J."/>
            <person name="Poulsen M."/>
            <person name="Beemelmanns C."/>
        </authorList>
    </citation>
    <scope>NUCLEOTIDE SEQUENCE [LARGE SCALE GENOMIC DNA]</scope>
    <source>
        <strain evidence="2 3">RB20</strain>
    </source>
</reference>
<evidence type="ECO:0000313" key="3">
    <source>
        <dbReference type="Proteomes" id="UP000438448"/>
    </source>
</evidence>
<name>A0A7K0DAM5_9NOCA</name>
<sequence>MNDMEMARLERIDLAEFLATLTPEQWEQPSLCEGWRVRDVVAHMISYEELGRWGLARRFIKGKLLYANAVGVREFGSLGPGELLRFLNDHLVPSGLTAGFGGMIALVDGTIHHQDIRRPLGMPRQIPADRLLRVLDAAPPNPRLGAWHRIRGLRLCANDIDWSHGSGPEVRGAGEALLLAITGRPSVLGELTGPGQPLLAARIGA</sequence>
<comment type="caution">
    <text evidence="2">The sequence shown here is derived from an EMBL/GenBank/DDBJ whole genome shotgun (WGS) entry which is preliminary data.</text>
</comment>
<evidence type="ECO:0000259" key="1">
    <source>
        <dbReference type="Pfam" id="PF11716"/>
    </source>
</evidence>
<dbReference type="Pfam" id="PF11716">
    <property type="entry name" value="MDMPI_N"/>
    <property type="match status" value="1"/>
</dbReference>
<dbReference type="Proteomes" id="UP000438448">
    <property type="component" value="Unassembled WGS sequence"/>
</dbReference>
<dbReference type="SUPFAM" id="SSF109854">
    <property type="entry name" value="DinB/YfiT-like putative metalloenzymes"/>
    <property type="match status" value="1"/>
</dbReference>
<dbReference type="InterPro" id="IPR024344">
    <property type="entry name" value="MDMPI_metal-binding"/>
</dbReference>
<dbReference type="NCBIfam" id="TIGR03083">
    <property type="entry name" value="maleylpyruvate isomerase family mycothiol-dependent enzyme"/>
    <property type="match status" value="1"/>
</dbReference>
<dbReference type="Gene3D" id="1.20.120.450">
    <property type="entry name" value="dinb family like domain"/>
    <property type="match status" value="1"/>
</dbReference>
<accession>A0A7K0DAM5</accession>
<protein>
    <recommendedName>
        <fullName evidence="1">Mycothiol-dependent maleylpyruvate isomerase metal-binding domain-containing protein</fullName>
    </recommendedName>
</protein>
<dbReference type="InterPro" id="IPR034660">
    <property type="entry name" value="DinB/YfiT-like"/>
</dbReference>
<proteinExistence type="predicted"/>
<dbReference type="AlphaFoldDB" id="A0A7K0DAM5"/>
<dbReference type="GO" id="GO:0046872">
    <property type="term" value="F:metal ion binding"/>
    <property type="evidence" value="ECO:0007669"/>
    <property type="project" value="InterPro"/>
</dbReference>